<sequence length="103" mass="12077">MSRYSSFSKLILHKKYKKNVPIFLWTQNCFTGHQLATATFHGFKWDRPRLDGLYSVGHLELRWSMLTTLKRKGEGRGHRVAKVTESGYKFEPSTIEDPLCRRC</sequence>
<evidence type="ECO:0000313" key="2">
    <source>
        <dbReference type="Proteomes" id="UP000887159"/>
    </source>
</evidence>
<protein>
    <submittedName>
        <fullName evidence="1">Uncharacterized protein</fullName>
    </submittedName>
</protein>
<comment type="caution">
    <text evidence="1">The sequence shown here is derived from an EMBL/GenBank/DDBJ whole genome shotgun (WGS) entry which is preliminary data.</text>
</comment>
<organism evidence="1 2">
    <name type="scientific">Trichonephila clavipes</name>
    <name type="common">Golden silk orbweaver</name>
    <name type="synonym">Nephila clavipes</name>
    <dbReference type="NCBI Taxonomy" id="2585209"/>
    <lineage>
        <taxon>Eukaryota</taxon>
        <taxon>Metazoa</taxon>
        <taxon>Ecdysozoa</taxon>
        <taxon>Arthropoda</taxon>
        <taxon>Chelicerata</taxon>
        <taxon>Arachnida</taxon>
        <taxon>Araneae</taxon>
        <taxon>Araneomorphae</taxon>
        <taxon>Entelegynae</taxon>
        <taxon>Araneoidea</taxon>
        <taxon>Nephilidae</taxon>
        <taxon>Trichonephila</taxon>
    </lineage>
</organism>
<gene>
    <name evidence="1" type="ORF">TNCV_848311</name>
</gene>
<dbReference type="AlphaFoldDB" id="A0A8X6RII8"/>
<accession>A0A8X6RII8</accession>
<reference evidence="1" key="1">
    <citation type="submission" date="2020-08" db="EMBL/GenBank/DDBJ databases">
        <title>Multicomponent nature underlies the extraordinary mechanical properties of spider dragline silk.</title>
        <authorList>
            <person name="Kono N."/>
            <person name="Nakamura H."/>
            <person name="Mori M."/>
            <person name="Yoshida Y."/>
            <person name="Ohtoshi R."/>
            <person name="Malay A.D."/>
            <person name="Moran D.A.P."/>
            <person name="Tomita M."/>
            <person name="Numata K."/>
            <person name="Arakawa K."/>
        </authorList>
    </citation>
    <scope>NUCLEOTIDE SEQUENCE</scope>
</reference>
<keyword evidence="2" id="KW-1185">Reference proteome</keyword>
<dbReference type="Proteomes" id="UP000887159">
    <property type="component" value="Unassembled WGS sequence"/>
</dbReference>
<proteinExistence type="predicted"/>
<evidence type="ECO:0000313" key="1">
    <source>
        <dbReference type="EMBL" id="GFX95240.1"/>
    </source>
</evidence>
<dbReference type="EMBL" id="BMAU01021185">
    <property type="protein sequence ID" value="GFX95240.1"/>
    <property type="molecule type" value="Genomic_DNA"/>
</dbReference>
<name>A0A8X6RII8_TRICX</name>